<dbReference type="Gene3D" id="1.25.40.20">
    <property type="entry name" value="Ankyrin repeat-containing domain"/>
    <property type="match status" value="1"/>
</dbReference>
<dbReference type="InterPro" id="IPR036770">
    <property type="entry name" value="Ankyrin_rpt-contain_sf"/>
</dbReference>
<evidence type="ECO:0000313" key="2">
    <source>
        <dbReference type="Proteomes" id="UP000006253"/>
    </source>
</evidence>
<dbReference type="SUPFAM" id="SSF48403">
    <property type="entry name" value="Ankyrin repeat"/>
    <property type="match status" value="1"/>
</dbReference>
<dbReference type="Pfam" id="PF12796">
    <property type="entry name" value="Ank_2"/>
    <property type="match status" value="1"/>
</dbReference>
<organism evidence="1 2">
    <name type="scientific">Leptospira kirschneri str. H1</name>
    <dbReference type="NCBI Taxonomy" id="1049966"/>
    <lineage>
        <taxon>Bacteria</taxon>
        <taxon>Pseudomonadati</taxon>
        <taxon>Spirochaetota</taxon>
        <taxon>Spirochaetia</taxon>
        <taxon>Leptospirales</taxon>
        <taxon>Leptospiraceae</taxon>
        <taxon>Leptospira</taxon>
    </lineage>
</organism>
<evidence type="ECO:0000313" key="1">
    <source>
        <dbReference type="EMBL" id="EKO16905.1"/>
    </source>
</evidence>
<protein>
    <submittedName>
        <fullName evidence="1">Ankyrin repeat domain protein</fullName>
    </submittedName>
</protein>
<dbReference type="InterPro" id="IPR002110">
    <property type="entry name" value="Ankyrin_rpt"/>
</dbReference>
<dbReference type="RefSeq" id="WP_004764614.1">
    <property type="nucleotide sequence ID" value="NZ_AHMY02000019.1"/>
</dbReference>
<reference evidence="1 2" key="1">
    <citation type="submission" date="2012-10" db="EMBL/GenBank/DDBJ databases">
        <authorList>
            <person name="Harkins D.M."/>
            <person name="Durkin A.S."/>
            <person name="Brinkac L.M."/>
            <person name="Selengut J.D."/>
            <person name="Sanka R."/>
            <person name="DePew J."/>
            <person name="Purushe J."/>
            <person name="Peacock S.J."/>
            <person name="Thaipadungpanit J."/>
            <person name="Wuthiekanun V.W."/>
            <person name="Day N.P."/>
            <person name="Vinetz J.M."/>
            <person name="Sutton G.G."/>
            <person name="Nelson W.C."/>
            <person name="Fouts D.E."/>
        </authorList>
    </citation>
    <scope>NUCLEOTIDE SEQUENCE [LARGE SCALE GENOMIC DNA]</scope>
    <source>
        <strain evidence="1 2">H1</strain>
    </source>
</reference>
<accession>A0A0E2B6E8</accession>
<proteinExistence type="predicted"/>
<comment type="caution">
    <text evidence="1">The sequence shown here is derived from an EMBL/GenBank/DDBJ whole genome shotgun (WGS) entry which is preliminary data.</text>
</comment>
<dbReference type="EMBL" id="AHMY02000019">
    <property type="protein sequence ID" value="EKO16905.1"/>
    <property type="molecule type" value="Genomic_DNA"/>
</dbReference>
<name>A0A0E2B6E8_9LEPT</name>
<sequence>MDRLFKEALEKEDLDQVKSLLKEIGDINLKDRNENTPLILVVKNGNLEIAELL</sequence>
<gene>
    <name evidence="1" type="ORF">LEP1GSC081_1281</name>
</gene>
<dbReference type="Proteomes" id="UP000006253">
    <property type="component" value="Unassembled WGS sequence"/>
</dbReference>
<dbReference type="AlphaFoldDB" id="A0A0E2B6E8"/>